<dbReference type="EMBL" id="CWOW01000004">
    <property type="protein sequence ID" value="CSA26788.1"/>
    <property type="molecule type" value="Genomic_DNA"/>
</dbReference>
<accession>A0A655Q108</accession>
<sequence>MMHEKISSKLAERFAVTPLCSASSLATPPLTMMATVLFAVHTLVSATKPAIPNSLARIFCTSLCERANLSIIRLMW</sequence>
<evidence type="ECO:0000313" key="2">
    <source>
        <dbReference type="Proteomes" id="UP000044806"/>
    </source>
</evidence>
<dbReference type="AlphaFoldDB" id="A0A655Q108"/>
<evidence type="ECO:0000313" key="1">
    <source>
        <dbReference type="EMBL" id="CSA26788.1"/>
    </source>
</evidence>
<protein>
    <submittedName>
        <fullName evidence="1">Uncharacterized protein</fullName>
    </submittedName>
</protein>
<gene>
    <name evidence="1" type="ORF">ERS013165_01182</name>
</gene>
<organism evidence="1 2">
    <name type="scientific">Vibrio cholerae</name>
    <dbReference type="NCBI Taxonomy" id="666"/>
    <lineage>
        <taxon>Bacteria</taxon>
        <taxon>Pseudomonadati</taxon>
        <taxon>Pseudomonadota</taxon>
        <taxon>Gammaproteobacteria</taxon>
        <taxon>Vibrionales</taxon>
        <taxon>Vibrionaceae</taxon>
        <taxon>Vibrio</taxon>
    </lineage>
</organism>
<dbReference type="Proteomes" id="UP000044806">
    <property type="component" value="Unassembled WGS sequence"/>
</dbReference>
<reference evidence="1 2" key="1">
    <citation type="submission" date="2015-07" db="EMBL/GenBank/DDBJ databases">
        <authorList>
            <consortium name="Pathogen Informatics"/>
        </authorList>
    </citation>
    <scope>NUCLEOTIDE SEQUENCE [LARGE SCALE GENOMIC DNA]</scope>
    <source>
        <strain evidence="1 2">A51</strain>
    </source>
</reference>
<proteinExistence type="predicted"/>
<name>A0A655Q108_VIBCL</name>